<dbReference type="InterPro" id="IPR034718">
    <property type="entry name" value="RlpA"/>
</dbReference>
<dbReference type="InterPro" id="IPR036908">
    <property type="entry name" value="RlpA-like_sf"/>
</dbReference>
<evidence type="ECO:0000313" key="8">
    <source>
        <dbReference type="Proteomes" id="UP001501237"/>
    </source>
</evidence>
<dbReference type="InterPro" id="IPR012997">
    <property type="entry name" value="RplA"/>
</dbReference>
<organism evidence="7 8">
    <name type="scientific">Actinocorallia longicatena</name>
    <dbReference type="NCBI Taxonomy" id="111803"/>
    <lineage>
        <taxon>Bacteria</taxon>
        <taxon>Bacillati</taxon>
        <taxon>Actinomycetota</taxon>
        <taxon>Actinomycetes</taxon>
        <taxon>Streptosporangiales</taxon>
        <taxon>Thermomonosporaceae</taxon>
        <taxon>Actinocorallia</taxon>
    </lineage>
</organism>
<keyword evidence="8" id="KW-1185">Reference proteome</keyword>
<dbReference type="InterPro" id="IPR009009">
    <property type="entry name" value="RlpA-like_DPBB"/>
</dbReference>
<evidence type="ECO:0000259" key="6">
    <source>
        <dbReference type="Pfam" id="PF03330"/>
    </source>
</evidence>
<dbReference type="Proteomes" id="UP001501237">
    <property type="component" value="Unassembled WGS sequence"/>
</dbReference>
<keyword evidence="3" id="KW-0732">Signal</keyword>
<evidence type="ECO:0000256" key="3">
    <source>
        <dbReference type="HAMAP-Rule" id="MF_02071"/>
    </source>
</evidence>
<dbReference type="HAMAP" id="MF_02071">
    <property type="entry name" value="RlpA"/>
    <property type="match status" value="1"/>
</dbReference>
<sequence precursor="true">MRRIVIIAAVVLSAVPPAVKAVPGALASLRGTETTDVALVPSAPAASASPSEAPVSGGPAPGGAAPAEDAFAAPKLQVKKAPAGAKVVSTGECRASFYGEGQATASGEPFDPEALTAAHRTFPFGSRVRVVNENNDEAVVVRINDRGPFTPGRCLDLSTAAMRAVGGTGSGVIPVRYELLAA</sequence>
<keyword evidence="2 3" id="KW-0961">Cell wall biogenesis/degradation</keyword>
<dbReference type="NCBIfam" id="TIGR00413">
    <property type="entry name" value="rlpA"/>
    <property type="match status" value="1"/>
</dbReference>
<feature type="region of interest" description="Disordered" evidence="5">
    <location>
        <begin position="43"/>
        <end position="67"/>
    </location>
</feature>
<dbReference type="PANTHER" id="PTHR34183">
    <property type="entry name" value="ENDOLYTIC PEPTIDOGLYCAN TRANSGLYCOSYLASE RLPA"/>
    <property type="match status" value="1"/>
</dbReference>
<accession>A0ABP6QB01</accession>
<comment type="caution">
    <text evidence="7">The sequence shown here is derived from an EMBL/GenBank/DDBJ whole genome shotgun (WGS) entry which is preliminary data.</text>
</comment>
<evidence type="ECO:0000313" key="7">
    <source>
        <dbReference type="EMBL" id="GAA3214614.1"/>
    </source>
</evidence>
<protein>
    <recommendedName>
        <fullName evidence="3">Probable endolytic peptidoglycan transglycosylase RlpA</fullName>
        <ecNumber evidence="3">4.2.2.-</ecNumber>
    </recommendedName>
</protein>
<keyword evidence="1 3" id="KW-0456">Lyase</keyword>
<dbReference type="Pfam" id="PF03330">
    <property type="entry name" value="DPBB_1"/>
    <property type="match status" value="1"/>
</dbReference>
<comment type="function">
    <text evidence="3">Lytic transglycosylase with a strong preference for naked glycan strands that lack stem peptides.</text>
</comment>
<dbReference type="EC" id="4.2.2.-" evidence="3"/>
<evidence type="ECO:0000256" key="4">
    <source>
        <dbReference type="RuleBase" id="RU003495"/>
    </source>
</evidence>
<dbReference type="Gene3D" id="2.40.40.10">
    <property type="entry name" value="RlpA-like domain"/>
    <property type="match status" value="1"/>
</dbReference>
<dbReference type="EMBL" id="BAAAUV010000007">
    <property type="protein sequence ID" value="GAA3214614.1"/>
    <property type="molecule type" value="Genomic_DNA"/>
</dbReference>
<dbReference type="RefSeq" id="WP_344829300.1">
    <property type="nucleotide sequence ID" value="NZ_BAAAUV010000007.1"/>
</dbReference>
<gene>
    <name evidence="3" type="primary">rlpA</name>
    <name evidence="7" type="ORF">GCM10010468_35520</name>
</gene>
<comment type="similarity">
    <text evidence="3 4">Belongs to the RlpA family.</text>
</comment>
<evidence type="ECO:0000256" key="1">
    <source>
        <dbReference type="ARBA" id="ARBA00023239"/>
    </source>
</evidence>
<feature type="signal peptide" evidence="3">
    <location>
        <begin position="1"/>
        <end position="21"/>
    </location>
</feature>
<dbReference type="CDD" id="cd22268">
    <property type="entry name" value="DPBB_RlpA-like"/>
    <property type="match status" value="1"/>
</dbReference>
<evidence type="ECO:0000256" key="5">
    <source>
        <dbReference type="SAM" id="MobiDB-lite"/>
    </source>
</evidence>
<feature type="chain" id="PRO_5044902291" description="Probable endolytic peptidoglycan transglycosylase RlpA" evidence="3">
    <location>
        <begin position="22"/>
        <end position="182"/>
    </location>
</feature>
<dbReference type="SUPFAM" id="SSF50685">
    <property type="entry name" value="Barwin-like endoglucanases"/>
    <property type="match status" value="1"/>
</dbReference>
<name>A0ABP6QB01_9ACTN</name>
<proteinExistence type="inferred from homology"/>
<feature type="domain" description="RlpA-like protein double-psi beta-barrel" evidence="6">
    <location>
        <begin position="94"/>
        <end position="177"/>
    </location>
</feature>
<evidence type="ECO:0000256" key="2">
    <source>
        <dbReference type="ARBA" id="ARBA00023316"/>
    </source>
</evidence>
<dbReference type="PANTHER" id="PTHR34183:SF8">
    <property type="entry name" value="ENDOLYTIC PEPTIDOGLYCAN TRANSGLYCOSYLASE RLPA-RELATED"/>
    <property type="match status" value="1"/>
</dbReference>
<reference evidence="8" key="1">
    <citation type="journal article" date="2019" name="Int. J. Syst. Evol. Microbiol.">
        <title>The Global Catalogue of Microorganisms (GCM) 10K type strain sequencing project: providing services to taxonomists for standard genome sequencing and annotation.</title>
        <authorList>
            <consortium name="The Broad Institute Genomics Platform"/>
            <consortium name="The Broad Institute Genome Sequencing Center for Infectious Disease"/>
            <person name="Wu L."/>
            <person name="Ma J."/>
        </authorList>
    </citation>
    <scope>NUCLEOTIDE SEQUENCE [LARGE SCALE GENOMIC DNA]</scope>
    <source>
        <strain evidence="8">JCM 9377</strain>
    </source>
</reference>